<dbReference type="InterPro" id="IPR052194">
    <property type="entry name" value="MESH1"/>
</dbReference>
<dbReference type="AlphaFoldDB" id="A0A2M7G0X9"/>
<proteinExistence type="predicted"/>
<evidence type="ECO:0000313" key="1">
    <source>
        <dbReference type="EMBL" id="PIW15332.1"/>
    </source>
</evidence>
<dbReference type="EMBL" id="PFFQ01000053">
    <property type="protein sequence ID" value="PIW15332.1"/>
    <property type="molecule type" value="Genomic_DNA"/>
</dbReference>
<evidence type="ECO:0000313" key="2">
    <source>
        <dbReference type="Proteomes" id="UP000231019"/>
    </source>
</evidence>
<accession>A0A2M7G0X9</accession>
<reference evidence="1 2" key="1">
    <citation type="submission" date="2017-09" db="EMBL/GenBank/DDBJ databases">
        <title>Depth-based differentiation of microbial function through sediment-hosted aquifers and enrichment of novel symbionts in the deep terrestrial subsurface.</title>
        <authorList>
            <person name="Probst A.J."/>
            <person name="Ladd B."/>
            <person name="Jarett J.K."/>
            <person name="Geller-Mcgrath D.E."/>
            <person name="Sieber C.M."/>
            <person name="Emerson J.B."/>
            <person name="Anantharaman K."/>
            <person name="Thomas B.C."/>
            <person name="Malmstrom R."/>
            <person name="Stieglmeier M."/>
            <person name="Klingl A."/>
            <person name="Woyke T."/>
            <person name="Ryan C.M."/>
            <person name="Banfield J.F."/>
        </authorList>
    </citation>
    <scope>NUCLEOTIDE SEQUENCE [LARGE SCALE GENOMIC DNA]</scope>
    <source>
        <strain evidence="1">CG17_big_fil_post_rev_8_21_14_2_50_48_46</strain>
    </source>
</reference>
<sequence length="179" mass="19911">MWNPEDYQNALRFAGEAHAEQKLPSSPANYTVHLAQVAMEILHAWAQAPGDWDVNLAMQCALLHDVLEDTDTPQSTLEARFGQAVSQGVRALSKDKSLAKAEQMQDSLARIRATGQAEIAMVKLADRITNLQKPPSHWDHTKIAKYQAEARIILAELGFANTFLAQRLANKIEAYGQYL</sequence>
<dbReference type="Gene3D" id="1.10.3210.10">
    <property type="entry name" value="Hypothetical protein af1432"/>
    <property type="match status" value="1"/>
</dbReference>
<protein>
    <submittedName>
        <fullName evidence="1">Bifunctional (P)ppGpp synthetase/guanosine-3',5'-bis(Diphosphate) 3'-pyrophosphohydrolase</fullName>
    </submittedName>
</protein>
<dbReference type="Pfam" id="PF13328">
    <property type="entry name" value="HD_4"/>
    <property type="match status" value="1"/>
</dbReference>
<gene>
    <name evidence="1" type="ORF">COW36_18120</name>
</gene>
<dbReference type="SUPFAM" id="SSF109604">
    <property type="entry name" value="HD-domain/PDEase-like"/>
    <property type="match status" value="1"/>
</dbReference>
<dbReference type="Proteomes" id="UP000231019">
    <property type="component" value="Unassembled WGS sequence"/>
</dbReference>
<name>A0A2M7G0X9_9BACT</name>
<comment type="caution">
    <text evidence="1">The sequence shown here is derived from an EMBL/GenBank/DDBJ whole genome shotgun (WGS) entry which is preliminary data.</text>
</comment>
<dbReference type="PANTHER" id="PTHR46246">
    <property type="entry name" value="GUANOSINE-3',5'-BIS(DIPHOSPHATE) 3'-PYROPHOSPHOHYDROLASE MESH1"/>
    <property type="match status" value="1"/>
</dbReference>
<organism evidence="1 2">
    <name type="scientific">bacterium (Candidatus Blackallbacteria) CG17_big_fil_post_rev_8_21_14_2_50_48_46</name>
    <dbReference type="NCBI Taxonomy" id="2014261"/>
    <lineage>
        <taxon>Bacteria</taxon>
        <taxon>Candidatus Blackallbacteria</taxon>
    </lineage>
</organism>
<keyword evidence="1" id="KW-0378">Hydrolase</keyword>
<dbReference type="PANTHER" id="PTHR46246:SF1">
    <property type="entry name" value="GUANOSINE-3',5'-BIS(DIPHOSPHATE) 3'-PYROPHOSPHOHYDROLASE MESH1"/>
    <property type="match status" value="1"/>
</dbReference>
<dbReference type="GO" id="GO:0008893">
    <property type="term" value="F:guanosine-3',5'-bis(diphosphate) 3'-diphosphatase activity"/>
    <property type="evidence" value="ECO:0007669"/>
    <property type="project" value="TreeGrafter"/>
</dbReference>